<evidence type="ECO:0000313" key="2">
    <source>
        <dbReference type="Proteomes" id="UP001560045"/>
    </source>
</evidence>
<accession>A0ABV3XEY3</accession>
<gene>
    <name evidence="1" type="ORF">ABQ292_12280</name>
</gene>
<keyword evidence="2" id="KW-1185">Reference proteome</keyword>
<comment type="caution">
    <text evidence="1">The sequence shown here is derived from an EMBL/GenBank/DDBJ whole genome shotgun (WGS) entry which is preliminary data.</text>
</comment>
<dbReference type="EMBL" id="JBFNXQ010000033">
    <property type="protein sequence ID" value="MEX5719137.1"/>
    <property type="molecule type" value="Genomic_DNA"/>
</dbReference>
<dbReference type="Proteomes" id="UP001560045">
    <property type="component" value="Unassembled WGS sequence"/>
</dbReference>
<sequence>MAEPALTLLRLGGVVVAGYAGGGGLDPALAPRPYLHPVRTLDGRTVTDAQPPDHPWHLGVSIGVQDVGGANLWGGPTYVRGHGYTARADHGRIEHAGFPARDDDGFHEALRWRGPDGRLLLGEHRRVRARPVPAGWELGLTTALTNATGGELALGSAATNGRAGAGYGGFSWRLPRAPGPWVRTPVAAGEQRTHGSVAPWLAWTDRVAGFTVALAGVDDATRADPWFVRVGDYPGIGSQLAARHPLVLSPGGTVTRGFRALVADGVLDDAAVGEWAGAGLSSGRAGRAPAR</sequence>
<evidence type="ECO:0000313" key="1">
    <source>
        <dbReference type="EMBL" id="MEX5719137.1"/>
    </source>
</evidence>
<reference evidence="1 2" key="1">
    <citation type="submission" date="2024-06" db="EMBL/GenBank/DDBJ databases">
        <title>Draft genome sequence of Geodermatophilus badlandi, a novel member of the Geodermatophilaceae isolated from badland sedimentary rocks in the Red desert, Wyoming, USA.</title>
        <authorList>
            <person name="Ben Tekaya S."/>
            <person name="Nouioui I."/>
            <person name="Flores G.M."/>
            <person name="Shaal M.N."/>
            <person name="Bredoire F."/>
            <person name="Basile F."/>
            <person name="Van Diepen L."/>
            <person name="Ward N.L."/>
        </authorList>
    </citation>
    <scope>NUCLEOTIDE SEQUENCE [LARGE SCALE GENOMIC DNA]</scope>
    <source>
        <strain evidence="1 2">WL48A</strain>
    </source>
</reference>
<protein>
    <submittedName>
        <fullName evidence="1">PmoA family protein</fullName>
    </submittedName>
</protein>
<dbReference type="InterPro" id="IPR029475">
    <property type="entry name" value="DUF6807"/>
</dbReference>
<dbReference type="Pfam" id="PF14100">
    <property type="entry name" value="DUF6807"/>
    <property type="match status" value="1"/>
</dbReference>
<dbReference type="RefSeq" id="WP_369206668.1">
    <property type="nucleotide sequence ID" value="NZ_JBFNXQ010000033.1"/>
</dbReference>
<proteinExistence type="predicted"/>
<organism evidence="1 2">
    <name type="scientific">Geodermatophilus maliterrae</name>
    <dbReference type="NCBI Taxonomy" id="3162531"/>
    <lineage>
        <taxon>Bacteria</taxon>
        <taxon>Bacillati</taxon>
        <taxon>Actinomycetota</taxon>
        <taxon>Actinomycetes</taxon>
        <taxon>Geodermatophilales</taxon>
        <taxon>Geodermatophilaceae</taxon>
        <taxon>Geodermatophilus</taxon>
    </lineage>
</organism>
<name>A0ABV3XEY3_9ACTN</name>